<dbReference type="Proteomes" id="UP000003789">
    <property type="component" value="Unassembled WGS sequence"/>
</dbReference>
<keyword evidence="3" id="KW-0804">Transcription</keyword>
<dbReference type="PANTHER" id="PTHR30146">
    <property type="entry name" value="LACI-RELATED TRANSCRIPTIONAL REPRESSOR"/>
    <property type="match status" value="1"/>
</dbReference>
<proteinExistence type="predicted"/>
<dbReference type="CDD" id="cd01392">
    <property type="entry name" value="HTH_LacI"/>
    <property type="match status" value="1"/>
</dbReference>
<evidence type="ECO:0000256" key="1">
    <source>
        <dbReference type="ARBA" id="ARBA00023015"/>
    </source>
</evidence>
<dbReference type="OrthoDB" id="9798934at2"/>
<evidence type="ECO:0000256" key="2">
    <source>
        <dbReference type="ARBA" id="ARBA00023125"/>
    </source>
</evidence>
<dbReference type="NCBIfam" id="NF007449">
    <property type="entry name" value="PRK10014.1"/>
    <property type="match status" value="1"/>
</dbReference>
<sequence>MAKPTIADVAKYCGVSTATVSMVLTSKGRISEATRSKVLQAIEELGYVYNQAAANLRHKRSNLVGLVIPDITNPFYSEMIAGLSHYLEQQNTLLFLANAEENVERQDKFIDSLISQNAGGMVMCPATDTNVDYLKTVRGRGFPVVLAVRPVGEGQFDFVGTNNFLGLQVATEHLIQLGHKHIAFIGGQERSKTRSHRLGGYMSKLIEHGIPFNEKYISTCGASRSEGALETRKMLEKHPQITAIIGYQDIVAFGVMRAIKDRGLTVGKDIAVVGFDDVPEASDTFPSLTTISVCAKEIGRAAGEILLARMNGNEEPIKSLIFPPKLMIRQSCSSEISLNNKPTPNTPPQ</sequence>
<dbReference type="PANTHER" id="PTHR30146:SF109">
    <property type="entry name" value="HTH-TYPE TRANSCRIPTIONAL REGULATOR GALS"/>
    <property type="match status" value="1"/>
</dbReference>
<dbReference type="GO" id="GO:0003700">
    <property type="term" value="F:DNA-binding transcription factor activity"/>
    <property type="evidence" value="ECO:0007669"/>
    <property type="project" value="TreeGrafter"/>
</dbReference>
<dbReference type="InterPro" id="IPR028082">
    <property type="entry name" value="Peripla_BP_I"/>
</dbReference>
<comment type="caution">
    <text evidence="5">The sequence shown here is derived from an EMBL/GenBank/DDBJ whole genome shotgun (WGS) entry which is preliminary data.</text>
</comment>
<dbReference type="PROSITE" id="PS50932">
    <property type="entry name" value="HTH_LACI_2"/>
    <property type="match status" value="1"/>
</dbReference>
<dbReference type="Pfam" id="PF00532">
    <property type="entry name" value="Peripla_BP_1"/>
    <property type="match status" value="1"/>
</dbReference>
<dbReference type="AlphaFoldDB" id="Q1Z3Q9"/>
<dbReference type="InterPro" id="IPR010982">
    <property type="entry name" value="Lambda_DNA-bd_dom_sf"/>
</dbReference>
<organism evidence="5 6">
    <name type="scientific">Photobacterium profundum 3TCK</name>
    <dbReference type="NCBI Taxonomy" id="314280"/>
    <lineage>
        <taxon>Bacteria</taxon>
        <taxon>Pseudomonadati</taxon>
        <taxon>Pseudomonadota</taxon>
        <taxon>Gammaproteobacteria</taxon>
        <taxon>Vibrionales</taxon>
        <taxon>Vibrionaceae</taxon>
        <taxon>Photobacterium</taxon>
    </lineage>
</organism>
<dbReference type="SMART" id="SM00354">
    <property type="entry name" value="HTH_LACI"/>
    <property type="match status" value="1"/>
</dbReference>
<evidence type="ECO:0000256" key="3">
    <source>
        <dbReference type="ARBA" id="ARBA00023163"/>
    </source>
</evidence>
<dbReference type="EMBL" id="AAPH01000013">
    <property type="protein sequence ID" value="EAS43169.1"/>
    <property type="molecule type" value="Genomic_DNA"/>
</dbReference>
<dbReference type="Gene3D" id="1.10.260.40">
    <property type="entry name" value="lambda repressor-like DNA-binding domains"/>
    <property type="match status" value="1"/>
</dbReference>
<dbReference type="SUPFAM" id="SSF47413">
    <property type="entry name" value="lambda repressor-like DNA-binding domains"/>
    <property type="match status" value="1"/>
</dbReference>
<dbReference type="Pfam" id="PF00356">
    <property type="entry name" value="LacI"/>
    <property type="match status" value="1"/>
</dbReference>
<evidence type="ECO:0000313" key="5">
    <source>
        <dbReference type="EMBL" id="EAS43169.1"/>
    </source>
</evidence>
<dbReference type="RefSeq" id="WP_006229946.1">
    <property type="nucleotide sequence ID" value="NZ_CH724134.1"/>
</dbReference>
<accession>Q1Z3Q9</accession>
<dbReference type="InterPro" id="IPR001761">
    <property type="entry name" value="Peripla_BP/Lac1_sug-bd_dom"/>
</dbReference>
<reference evidence="5 6" key="1">
    <citation type="submission" date="2006-03" db="EMBL/GenBank/DDBJ databases">
        <authorList>
            <person name="Bartlett D.H."/>
            <person name="Valle G."/>
            <person name="Lauro F.M."/>
            <person name="Vezzi A."/>
            <person name="Simonato F."/>
            <person name="Eloe E."/>
            <person name="Vitulo N."/>
            <person name="Stratton T.K."/>
            <person name="D'angelo M."/>
            <person name="Ferriera S."/>
            <person name="Johnson J."/>
            <person name="Kravitz S."/>
            <person name="Beeson K."/>
            <person name="Sutton G."/>
            <person name="Rogers Y."/>
            <person name="Friedman R."/>
            <person name="Frazier M."/>
            <person name="Venter J.C."/>
        </authorList>
    </citation>
    <scope>NUCLEOTIDE SEQUENCE [LARGE SCALE GENOMIC DNA]</scope>
    <source>
        <strain evidence="5 6">3TCK</strain>
    </source>
</reference>
<evidence type="ECO:0000313" key="6">
    <source>
        <dbReference type="Proteomes" id="UP000003789"/>
    </source>
</evidence>
<dbReference type="Gene3D" id="3.40.50.2300">
    <property type="match status" value="2"/>
</dbReference>
<dbReference type="GO" id="GO:0000976">
    <property type="term" value="F:transcription cis-regulatory region binding"/>
    <property type="evidence" value="ECO:0007669"/>
    <property type="project" value="TreeGrafter"/>
</dbReference>
<name>Q1Z3Q9_9GAMM</name>
<dbReference type="SUPFAM" id="SSF53822">
    <property type="entry name" value="Periplasmic binding protein-like I"/>
    <property type="match status" value="1"/>
</dbReference>
<protein>
    <submittedName>
        <fullName evidence="5">Maltose regulon regulatory protein MalI</fullName>
    </submittedName>
</protein>
<feature type="domain" description="HTH lacI-type" evidence="4">
    <location>
        <begin position="4"/>
        <end position="58"/>
    </location>
</feature>
<keyword evidence="1" id="KW-0805">Transcription regulation</keyword>
<dbReference type="HOGENOM" id="CLU_037628_6_0_6"/>
<gene>
    <name evidence="5" type="ORF">P3TCK_09633</name>
</gene>
<evidence type="ECO:0000259" key="4">
    <source>
        <dbReference type="PROSITE" id="PS50932"/>
    </source>
</evidence>
<dbReference type="InterPro" id="IPR000843">
    <property type="entry name" value="HTH_LacI"/>
</dbReference>
<dbReference type="CDD" id="cd06289">
    <property type="entry name" value="PBP1_MalI-like"/>
    <property type="match status" value="1"/>
</dbReference>
<keyword evidence="2" id="KW-0238">DNA-binding</keyword>